<dbReference type="InterPro" id="IPR012944">
    <property type="entry name" value="SusD_RagB_dom"/>
</dbReference>
<dbReference type="InterPro" id="IPR033985">
    <property type="entry name" value="SusD-like_N"/>
</dbReference>
<dbReference type="Pfam" id="PF07980">
    <property type="entry name" value="SusD_RagB"/>
    <property type="match status" value="1"/>
</dbReference>
<dbReference type="PROSITE" id="PS51257">
    <property type="entry name" value="PROKAR_LIPOPROTEIN"/>
    <property type="match status" value="1"/>
</dbReference>
<evidence type="ECO:0000259" key="8">
    <source>
        <dbReference type="Pfam" id="PF14322"/>
    </source>
</evidence>
<feature type="domain" description="SusD-like N-terminal" evidence="8">
    <location>
        <begin position="71"/>
        <end position="227"/>
    </location>
</feature>
<dbReference type="InterPro" id="IPR011990">
    <property type="entry name" value="TPR-like_helical_dom_sf"/>
</dbReference>
<dbReference type="Proteomes" id="UP001202717">
    <property type="component" value="Chromosome"/>
</dbReference>
<comment type="subcellular location">
    <subcellularLocation>
        <location evidence="1">Cell outer membrane</location>
    </subcellularLocation>
</comment>
<keyword evidence="4" id="KW-0472">Membrane</keyword>
<dbReference type="EMBL" id="CP116221">
    <property type="protein sequence ID" value="WCO01032.1"/>
    <property type="molecule type" value="Genomic_DNA"/>
</dbReference>
<dbReference type="CDD" id="cd08977">
    <property type="entry name" value="SusD"/>
    <property type="match status" value="1"/>
</dbReference>
<dbReference type="Pfam" id="PF14322">
    <property type="entry name" value="SusD-like_3"/>
    <property type="match status" value="1"/>
</dbReference>
<feature type="domain" description="RagB/SusD" evidence="7">
    <location>
        <begin position="303"/>
        <end position="473"/>
    </location>
</feature>
<accession>A0ABY7RV99</accession>
<dbReference type="Gene3D" id="2.20.20.130">
    <property type="match status" value="1"/>
</dbReference>
<evidence type="ECO:0000256" key="2">
    <source>
        <dbReference type="ARBA" id="ARBA00006275"/>
    </source>
</evidence>
<evidence type="ECO:0000256" key="6">
    <source>
        <dbReference type="SAM" id="SignalP"/>
    </source>
</evidence>
<feature type="signal peptide" evidence="6">
    <location>
        <begin position="1"/>
        <end position="22"/>
    </location>
</feature>
<dbReference type="RefSeq" id="WP_249996725.1">
    <property type="nucleotide sequence ID" value="NZ_CP116221.1"/>
</dbReference>
<evidence type="ECO:0000313" key="10">
    <source>
        <dbReference type="Proteomes" id="UP001202717"/>
    </source>
</evidence>
<keyword evidence="5" id="KW-0998">Cell outer membrane</keyword>
<evidence type="ECO:0000256" key="1">
    <source>
        <dbReference type="ARBA" id="ARBA00004442"/>
    </source>
</evidence>
<keyword evidence="10" id="KW-1185">Reference proteome</keyword>
<evidence type="ECO:0000256" key="5">
    <source>
        <dbReference type="ARBA" id="ARBA00023237"/>
    </source>
</evidence>
<evidence type="ECO:0000259" key="7">
    <source>
        <dbReference type="Pfam" id="PF07980"/>
    </source>
</evidence>
<gene>
    <name evidence="9" type="ORF">MUN68_013280</name>
</gene>
<dbReference type="Gene3D" id="1.25.40.900">
    <property type="match status" value="1"/>
</dbReference>
<name>A0ABY7RV99_9FLAO</name>
<dbReference type="Gene3D" id="1.25.40.390">
    <property type="match status" value="1"/>
</dbReference>
<sequence>MKKYTILLSTIFAMVFMSSCDQDNLNLNPFSSVGAEVALNNPGDFEIAVNGLYSMMIESTYYGADFMSFPDVLADNLIINLDARQTQRTTYEWRYNPNNTRANFMANAYDVVQHANFILENIDKLPAGAQKDNIEAQCLAARGLAHFDINNVFGKIPTQDGGANASLGISVMTSSDIRQTVARNTVAQVYTSVINDLETASTKISPDNGLERFTVDAVNGLLSRVYLYNGQYQEAVDAANAVTTSVSEFGNFNGIWNDSSNDGVLFKLINLDADTDVSTAVPYSQTLSGGIFSEYVCDFGLFNLYTAQDVRTGTFIEQSPFDGVLYNHVIIHNNSSINVGAGVVDIKVIRAAEVQLNKAEALAEMNQDGLALAALDLVRAQRYVAPSGGETGQALKDAIQLERRLELAFQGHRFFDIKRQGLPIQRTNAGQLADGTGSTPLFTTLPAGDCKFELAIPVTEINVNPASSQNPCY</sequence>
<organism evidence="9 10">
    <name type="scientific">Psychroserpens ponticola</name>
    <dbReference type="NCBI Taxonomy" id="2932268"/>
    <lineage>
        <taxon>Bacteria</taxon>
        <taxon>Pseudomonadati</taxon>
        <taxon>Bacteroidota</taxon>
        <taxon>Flavobacteriia</taxon>
        <taxon>Flavobacteriales</taxon>
        <taxon>Flavobacteriaceae</taxon>
        <taxon>Psychroserpens</taxon>
    </lineage>
</organism>
<protein>
    <submittedName>
        <fullName evidence="9">RagB/SusD family nutrient uptake outer membrane protein</fullName>
    </submittedName>
</protein>
<feature type="chain" id="PRO_5045976192" evidence="6">
    <location>
        <begin position="23"/>
        <end position="473"/>
    </location>
</feature>
<evidence type="ECO:0000256" key="4">
    <source>
        <dbReference type="ARBA" id="ARBA00023136"/>
    </source>
</evidence>
<reference evidence="9 10" key="1">
    <citation type="submission" date="2023-01" db="EMBL/GenBank/DDBJ databases">
        <title>Psychroserpens ponticola sp. nov., isolated from seawater.</title>
        <authorList>
            <person name="Kristyanto S."/>
            <person name="Jung J."/>
            <person name="Kim J.M."/>
            <person name="Jeon C.O."/>
        </authorList>
    </citation>
    <scope>NUCLEOTIDE SEQUENCE [LARGE SCALE GENOMIC DNA]</scope>
    <source>
        <strain evidence="9 10">MSW6</strain>
    </source>
</reference>
<evidence type="ECO:0000313" key="9">
    <source>
        <dbReference type="EMBL" id="WCO01032.1"/>
    </source>
</evidence>
<comment type="similarity">
    <text evidence="2">Belongs to the SusD family.</text>
</comment>
<keyword evidence="3 6" id="KW-0732">Signal</keyword>
<dbReference type="SUPFAM" id="SSF48452">
    <property type="entry name" value="TPR-like"/>
    <property type="match status" value="1"/>
</dbReference>
<proteinExistence type="inferred from homology"/>
<evidence type="ECO:0000256" key="3">
    <source>
        <dbReference type="ARBA" id="ARBA00022729"/>
    </source>
</evidence>